<dbReference type="SMART" id="SM00220">
    <property type="entry name" value="S_TKc"/>
    <property type="match status" value="1"/>
</dbReference>
<evidence type="ECO:0000256" key="4">
    <source>
        <dbReference type="ARBA" id="ARBA00022527"/>
    </source>
</evidence>
<keyword evidence="10 17" id="KW-0547">Nucleotide-binding</keyword>
<dbReference type="PROSITE" id="PS50011">
    <property type="entry name" value="PROTEIN_KINASE_DOM"/>
    <property type="match status" value="1"/>
</dbReference>
<dbReference type="PROSITE" id="PS51450">
    <property type="entry name" value="LRR"/>
    <property type="match status" value="1"/>
</dbReference>
<dbReference type="Pfam" id="PF08263">
    <property type="entry name" value="LRRNT_2"/>
    <property type="match status" value="1"/>
</dbReference>
<evidence type="ECO:0000256" key="14">
    <source>
        <dbReference type="ARBA" id="ARBA00023136"/>
    </source>
</evidence>
<organism evidence="21 22">
    <name type="scientific">Rehmannia glutinosa</name>
    <name type="common">Chinese foxglove</name>
    <dbReference type="NCBI Taxonomy" id="99300"/>
    <lineage>
        <taxon>Eukaryota</taxon>
        <taxon>Viridiplantae</taxon>
        <taxon>Streptophyta</taxon>
        <taxon>Embryophyta</taxon>
        <taxon>Tracheophyta</taxon>
        <taxon>Spermatophyta</taxon>
        <taxon>Magnoliopsida</taxon>
        <taxon>eudicotyledons</taxon>
        <taxon>Gunneridae</taxon>
        <taxon>Pentapetalae</taxon>
        <taxon>asterids</taxon>
        <taxon>lamiids</taxon>
        <taxon>Lamiales</taxon>
        <taxon>Orobanchaceae</taxon>
        <taxon>Rehmannieae</taxon>
        <taxon>Rehmannia</taxon>
    </lineage>
</organism>
<comment type="caution">
    <text evidence="21">The sequence shown here is derived from an EMBL/GenBank/DDBJ whole genome shotgun (WGS) entry which is preliminary data.</text>
</comment>
<evidence type="ECO:0000256" key="7">
    <source>
        <dbReference type="ARBA" id="ARBA00022692"/>
    </source>
</evidence>
<dbReference type="Gene3D" id="3.30.200.20">
    <property type="entry name" value="Phosphorylase Kinase, domain 1"/>
    <property type="match status" value="1"/>
</dbReference>
<comment type="similarity">
    <text evidence="3">Belongs to the protein kinase superfamily. Ser/Thr protein kinase family.</text>
</comment>
<keyword evidence="12 17" id="KW-0067">ATP-binding</keyword>
<keyword evidence="13 18" id="KW-1133">Transmembrane helix</keyword>
<evidence type="ECO:0000256" key="12">
    <source>
        <dbReference type="ARBA" id="ARBA00022840"/>
    </source>
</evidence>
<evidence type="ECO:0000256" key="8">
    <source>
        <dbReference type="ARBA" id="ARBA00022729"/>
    </source>
</evidence>
<dbReference type="InterPro" id="IPR011009">
    <property type="entry name" value="Kinase-like_dom_sf"/>
</dbReference>
<dbReference type="Gene3D" id="1.10.510.10">
    <property type="entry name" value="Transferase(Phosphotransferase) domain 1"/>
    <property type="match status" value="1"/>
</dbReference>
<evidence type="ECO:0000256" key="11">
    <source>
        <dbReference type="ARBA" id="ARBA00022777"/>
    </source>
</evidence>
<evidence type="ECO:0000259" key="20">
    <source>
        <dbReference type="PROSITE" id="PS50011"/>
    </source>
</evidence>
<dbReference type="Pfam" id="PF00560">
    <property type="entry name" value="LRR_1"/>
    <property type="match status" value="6"/>
</dbReference>
<keyword evidence="11" id="KW-0418">Kinase</keyword>
<keyword evidence="8 19" id="KW-0732">Signal</keyword>
<dbReference type="PANTHER" id="PTHR27000:SF733">
    <property type="entry name" value="PROTEIN KINASE DOMAIN-CONTAINING PROTEIN"/>
    <property type="match status" value="1"/>
</dbReference>
<dbReference type="InterPro" id="IPR032675">
    <property type="entry name" value="LRR_dom_sf"/>
</dbReference>
<evidence type="ECO:0000256" key="2">
    <source>
        <dbReference type="ARBA" id="ARBA00004479"/>
    </source>
</evidence>
<dbReference type="InterPro" id="IPR003591">
    <property type="entry name" value="Leu-rich_rpt_typical-subtyp"/>
</dbReference>
<dbReference type="Gene3D" id="3.80.10.10">
    <property type="entry name" value="Ribonuclease Inhibitor"/>
    <property type="match status" value="3"/>
</dbReference>
<accession>A0ABR0UHY1</accession>
<evidence type="ECO:0000256" key="15">
    <source>
        <dbReference type="ARBA" id="ARBA00023170"/>
    </source>
</evidence>
<dbReference type="InterPro" id="IPR008271">
    <property type="entry name" value="Ser/Thr_kinase_AS"/>
</dbReference>
<evidence type="ECO:0000256" key="13">
    <source>
        <dbReference type="ARBA" id="ARBA00022989"/>
    </source>
</evidence>
<evidence type="ECO:0000313" key="22">
    <source>
        <dbReference type="Proteomes" id="UP001318860"/>
    </source>
</evidence>
<evidence type="ECO:0000256" key="3">
    <source>
        <dbReference type="ARBA" id="ARBA00008684"/>
    </source>
</evidence>
<gene>
    <name evidence="21" type="ORF">DH2020_044367</name>
</gene>
<comment type="subcellular location">
    <subcellularLocation>
        <location evidence="1">Cell membrane</location>
        <topology evidence="1">Single-pass membrane protein</topology>
    </subcellularLocation>
    <subcellularLocation>
        <location evidence="2">Membrane</location>
        <topology evidence="2">Single-pass type I membrane protein</topology>
    </subcellularLocation>
</comment>
<reference evidence="21 22" key="1">
    <citation type="journal article" date="2021" name="Comput. Struct. Biotechnol. J.">
        <title>De novo genome assembly of the potent medicinal plant Rehmannia glutinosa using nanopore technology.</title>
        <authorList>
            <person name="Ma L."/>
            <person name="Dong C."/>
            <person name="Song C."/>
            <person name="Wang X."/>
            <person name="Zheng X."/>
            <person name="Niu Y."/>
            <person name="Chen S."/>
            <person name="Feng W."/>
        </authorList>
    </citation>
    <scope>NUCLEOTIDE SEQUENCE [LARGE SCALE GENOMIC DNA]</scope>
    <source>
        <strain evidence="21">DH-2019</strain>
    </source>
</reference>
<evidence type="ECO:0000256" key="5">
    <source>
        <dbReference type="ARBA" id="ARBA00022614"/>
    </source>
</evidence>
<dbReference type="InterPro" id="IPR017441">
    <property type="entry name" value="Protein_kinase_ATP_BS"/>
</dbReference>
<dbReference type="Pfam" id="PF07714">
    <property type="entry name" value="PK_Tyr_Ser-Thr"/>
    <property type="match status" value="1"/>
</dbReference>
<evidence type="ECO:0000256" key="10">
    <source>
        <dbReference type="ARBA" id="ARBA00022741"/>
    </source>
</evidence>
<protein>
    <recommendedName>
        <fullName evidence="20">Protein kinase domain-containing protein</fullName>
    </recommendedName>
</protein>
<feature type="signal peptide" evidence="19">
    <location>
        <begin position="1"/>
        <end position="29"/>
    </location>
</feature>
<dbReference type="EMBL" id="JABTTQ020002833">
    <property type="protein sequence ID" value="KAK6121893.1"/>
    <property type="molecule type" value="Genomic_DNA"/>
</dbReference>
<proteinExistence type="inferred from homology"/>
<keyword evidence="14 18" id="KW-0472">Membrane</keyword>
<feature type="binding site" evidence="17">
    <location>
        <position position="647"/>
    </location>
    <ligand>
        <name>ATP</name>
        <dbReference type="ChEBI" id="CHEBI:30616"/>
    </ligand>
</feature>
<feature type="transmembrane region" description="Helical" evidence="18">
    <location>
        <begin position="559"/>
        <end position="582"/>
    </location>
</feature>
<dbReference type="SUPFAM" id="SSF56112">
    <property type="entry name" value="Protein kinase-like (PK-like)"/>
    <property type="match status" value="1"/>
</dbReference>
<dbReference type="InterPro" id="IPR000719">
    <property type="entry name" value="Prot_kinase_dom"/>
</dbReference>
<dbReference type="InterPro" id="IPR013210">
    <property type="entry name" value="LRR_N_plant-typ"/>
</dbReference>
<keyword evidence="6" id="KW-0808">Transferase</keyword>
<dbReference type="PROSITE" id="PS00107">
    <property type="entry name" value="PROTEIN_KINASE_ATP"/>
    <property type="match status" value="1"/>
</dbReference>
<dbReference type="SMART" id="SM00369">
    <property type="entry name" value="LRR_TYP"/>
    <property type="match status" value="5"/>
</dbReference>
<keyword evidence="4" id="KW-0723">Serine/threonine-protein kinase</keyword>
<feature type="domain" description="Protein kinase" evidence="20">
    <location>
        <begin position="561"/>
        <end position="812"/>
    </location>
</feature>
<evidence type="ECO:0000256" key="16">
    <source>
        <dbReference type="ARBA" id="ARBA00023180"/>
    </source>
</evidence>
<dbReference type="InterPro" id="IPR001245">
    <property type="entry name" value="Ser-Thr/Tyr_kinase_cat_dom"/>
</dbReference>
<evidence type="ECO:0000313" key="21">
    <source>
        <dbReference type="EMBL" id="KAK6121893.1"/>
    </source>
</evidence>
<keyword evidence="9" id="KW-0677">Repeat</keyword>
<name>A0ABR0UHY1_REHGL</name>
<keyword evidence="22" id="KW-1185">Reference proteome</keyword>
<evidence type="ECO:0000256" key="18">
    <source>
        <dbReference type="SAM" id="Phobius"/>
    </source>
</evidence>
<evidence type="ECO:0000256" key="17">
    <source>
        <dbReference type="PROSITE-ProRule" id="PRU10141"/>
    </source>
</evidence>
<sequence length="812" mass="90176">MASKECNNLFSFHLFVLFFLNYLCLTSQAFDNETDRLSLLSFKNYINDDPFQVLSSWNDSISFCQWKGVTCSSRRARVTMLALPSQKLGGTLSPAIANLTFLKVIDLRENNLRGRIPAEIGRLFRLEYIFLMQNNFGGEIPANLSQCSELQVINLNRNSLVGKIPNELSSLPKLIALHISANHSKLSRRDDSRRYWPLVNLEFLQVGNNNLSGNIPPSVFNLSKISIFALAFNNLVGSFPSSLGANMPNLKQLLVGVNLFSGNIPSSLSNISGLQIIDLPDNRLSGRVPDNLGRLTNLQRLNVGRNFLGGRVDFITSLTNCSRFQMLGLDSNQFSGLLPQTIANLSINMNNLQIGGNKLSGYIPSGITNLINLNILNVSWNEFDGPILPDIGKLFNLRQLFMDGNRFSGNIPFSIGNLTKLIELRLDGNQLESNIPSSLGNCQQLQILNLSGNNLSGIIPLEVFTLSSLTISLNLGRNSIPESLGRCSSLEHVFLQDFVFLRYLNLSFNDLKGEVPKNGVFANRSAVLLDGNNELCGGNVEFELPLCGFARDSVGRGKFYLKIIVGTITGVLGSVVISYVVFSCIRKRWRKKSSIMLPSLDWNSNFSYRELEKATNGFSEDNLVGKGSFASVYKGFIAEDEKYVAVKHRNLVKVLGCCSALDPEGRDFKAIVLEFMSNGSLDKWLHPNEKDRKKNLDIHQRLNVAIDVASALEYLHYYCRIPVAHCDLKPGNVLIDNDFCAHLSDFGLAKFLRKNAESQTSSIGIRGSVGYVAPEYGLGGPASISGDVYSFAYFFWRCLPEEDQPMTCFKKD</sequence>
<dbReference type="PROSITE" id="PS00108">
    <property type="entry name" value="PROTEIN_KINASE_ST"/>
    <property type="match status" value="1"/>
</dbReference>
<evidence type="ECO:0000256" key="6">
    <source>
        <dbReference type="ARBA" id="ARBA00022679"/>
    </source>
</evidence>
<evidence type="ECO:0000256" key="19">
    <source>
        <dbReference type="SAM" id="SignalP"/>
    </source>
</evidence>
<dbReference type="Proteomes" id="UP001318860">
    <property type="component" value="Unassembled WGS sequence"/>
</dbReference>
<keyword evidence="7 18" id="KW-0812">Transmembrane</keyword>
<keyword evidence="16" id="KW-0325">Glycoprotein</keyword>
<dbReference type="PANTHER" id="PTHR27000">
    <property type="entry name" value="LEUCINE-RICH REPEAT RECEPTOR-LIKE PROTEIN KINASE FAMILY PROTEIN-RELATED"/>
    <property type="match status" value="1"/>
</dbReference>
<dbReference type="InterPro" id="IPR001611">
    <property type="entry name" value="Leu-rich_rpt"/>
</dbReference>
<feature type="chain" id="PRO_5045986813" description="Protein kinase domain-containing protein" evidence="19">
    <location>
        <begin position="30"/>
        <end position="812"/>
    </location>
</feature>
<evidence type="ECO:0000256" key="1">
    <source>
        <dbReference type="ARBA" id="ARBA00004162"/>
    </source>
</evidence>
<dbReference type="SUPFAM" id="SSF52047">
    <property type="entry name" value="RNI-like"/>
    <property type="match status" value="1"/>
</dbReference>
<keyword evidence="5" id="KW-0433">Leucine-rich repeat</keyword>
<evidence type="ECO:0000256" key="9">
    <source>
        <dbReference type="ARBA" id="ARBA00022737"/>
    </source>
</evidence>
<keyword evidence="15" id="KW-0675">Receptor</keyword>